<dbReference type="AlphaFoldDB" id="X0SMJ2"/>
<comment type="caution">
    <text evidence="1">The sequence shown here is derived from an EMBL/GenBank/DDBJ whole genome shotgun (WGS) entry which is preliminary data.</text>
</comment>
<evidence type="ECO:0000313" key="1">
    <source>
        <dbReference type="EMBL" id="GAF77082.1"/>
    </source>
</evidence>
<name>X0SMJ2_9ZZZZ</name>
<sequence length="481" mass="53055">MANDQGNKSRVDRFIEDLASVDGEASDGAFSLDRETAREKMRQFQLAKPHSYVLELAAAAVLKYASRIDFEIDADDVRMQADGSPFVFEDFDNLYNSLFAWGVDRPIRARRQLAIAINAALSLNPRYIRIVSGDMEFECRPGKADIITTAPTPSNTTTVHVKSRLGAKTLARVGKNIAGRLPEEMAVKSHLRFCPIPVYLDGKKITSVVGSPEATEPLEGPGFSGVAFLYRDKKDCTLYLNKNGVLIETKKFDVTDERPGGFEAVVDGWGLAKDLSQREFIQNETYSTIMKAVKDTFRRLTRTANRRMWWMVESNQPSAISNARALADCWDIGLAPRTDVIHVNGSGPGDITAVCTDGSLLHFDGTDWKSTPGFGKGQKVISAWIDPGSDQYLACRSEDLFGEEGLCSLRYRISDIHADGRTPIIREGSSESPPVHAIWSGRKGHAVAALTGDTLVFRGNSWKPQGLDLTDIRLKAVWGMS</sequence>
<reference evidence="1" key="1">
    <citation type="journal article" date="2014" name="Front. Microbiol.">
        <title>High frequency of phylogenetically diverse reductive dehalogenase-homologous genes in deep subseafloor sedimentary metagenomes.</title>
        <authorList>
            <person name="Kawai M."/>
            <person name="Futagami T."/>
            <person name="Toyoda A."/>
            <person name="Takaki Y."/>
            <person name="Nishi S."/>
            <person name="Hori S."/>
            <person name="Arai W."/>
            <person name="Tsubouchi T."/>
            <person name="Morono Y."/>
            <person name="Uchiyama I."/>
            <person name="Ito T."/>
            <person name="Fujiyama A."/>
            <person name="Inagaki F."/>
            <person name="Takami H."/>
        </authorList>
    </citation>
    <scope>NUCLEOTIDE SEQUENCE</scope>
    <source>
        <strain evidence="1">Expedition CK06-06</strain>
    </source>
</reference>
<gene>
    <name evidence="1" type="ORF">S01H1_03371</name>
</gene>
<feature type="non-terminal residue" evidence="1">
    <location>
        <position position="481"/>
    </location>
</feature>
<organism evidence="1">
    <name type="scientific">marine sediment metagenome</name>
    <dbReference type="NCBI Taxonomy" id="412755"/>
    <lineage>
        <taxon>unclassified sequences</taxon>
        <taxon>metagenomes</taxon>
        <taxon>ecological metagenomes</taxon>
    </lineage>
</organism>
<protein>
    <submittedName>
        <fullName evidence="1">Uncharacterized protein</fullName>
    </submittedName>
</protein>
<proteinExistence type="predicted"/>
<accession>X0SMJ2</accession>
<dbReference type="EMBL" id="BARS01001845">
    <property type="protein sequence ID" value="GAF77082.1"/>
    <property type="molecule type" value="Genomic_DNA"/>
</dbReference>